<feature type="signal peptide" evidence="3">
    <location>
        <begin position="1"/>
        <end position="24"/>
    </location>
</feature>
<keyword evidence="2" id="KW-1133">Transmembrane helix</keyword>
<keyword evidence="3" id="KW-0732">Signal</keyword>
<dbReference type="HOGENOM" id="CLU_2076386_0_0_1"/>
<protein>
    <recommendedName>
        <fullName evidence="6">Transmembrane protein</fullName>
    </recommendedName>
</protein>
<feature type="chain" id="PRO_5003101098" description="Transmembrane protein" evidence="3">
    <location>
        <begin position="25"/>
        <end position="128"/>
    </location>
</feature>
<evidence type="ECO:0000256" key="1">
    <source>
        <dbReference type="SAM" id="MobiDB-lite"/>
    </source>
</evidence>
<dbReference type="EMBL" id="GL348713">
    <property type="protein sequence ID" value="EFH69151.1"/>
    <property type="molecule type" value="Genomic_DNA"/>
</dbReference>
<dbReference type="AlphaFoldDB" id="D7KDM3"/>
<reference evidence="5" key="1">
    <citation type="journal article" date="2011" name="Nat. Genet.">
        <title>The Arabidopsis lyrata genome sequence and the basis of rapid genome size change.</title>
        <authorList>
            <person name="Hu T.T."/>
            <person name="Pattyn P."/>
            <person name="Bakker E.G."/>
            <person name="Cao J."/>
            <person name="Cheng J.-F."/>
            <person name="Clark R.M."/>
            <person name="Fahlgren N."/>
            <person name="Fawcett J.A."/>
            <person name="Grimwood J."/>
            <person name="Gundlach H."/>
            <person name="Haberer G."/>
            <person name="Hollister J.D."/>
            <person name="Ossowski S."/>
            <person name="Ottilar R.P."/>
            <person name="Salamov A.A."/>
            <person name="Schneeberger K."/>
            <person name="Spannagl M."/>
            <person name="Wang X."/>
            <person name="Yang L."/>
            <person name="Nasrallah M.E."/>
            <person name="Bergelson J."/>
            <person name="Carrington J.C."/>
            <person name="Gaut B.S."/>
            <person name="Schmutz J."/>
            <person name="Mayer K.F.X."/>
            <person name="Van de Peer Y."/>
            <person name="Grigoriev I.V."/>
            <person name="Nordborg M."/>
            <person name="Weigel D."/>
            <person name="Guo Y.-L."/>
        </authorList>
    </citation>
    <scope>NUCLEOTIDE SEQUENCE [LARGE SCALE GENOMIC DNA]</scope>
    <source>
        <strain evidence="5">cv. MN47</strain>
    </source>
</reference>
<dbReference type="OrthoDB" id="1109884at2759"/>
<proteinExistence type="predicted"/>
<gene>
    <name evidence="4" type="ORF">ARALYDRAFT_888996</name>
</gene>
<feature type="region of interest" description="Disordered" evidence="1">
    <location>
        <begin position="63"/>
        <end position="83"/>
    </location>
</feature>
<dbReference type="KEGG" id="aly:9326205"/>
<sequence length="128" mass="13759">MGTVSVALVFLFLVFLCFPISLDSQKLDPATSLLNQEQAHAEFIIKDIGGEDNKSIDIFRAGKGGHGVTGGRGGGGRKASPKKSNAAMDHTPTFFSAASILFTGCIMFSLTSFNILHIVLNIINFEFY</sequence>
<evidence type="ECO:0000313" key="4">
    <source>
        <dbReference type="EMBL" id="EFH69151.1"/>
    </source>
</evidence>
<accession>D7KDM3</accession>
<evidence type="ECO:0000313" key="5">
    <source>
        <dbReference type="Proteomes" id="UP000008694"/>
    </source>
</evidence>
<evidence type="ECO:0000256" key="2">
    <source>
        <dbReference type="SAM" id="Phobius"/>
    </source>
</evidence>
<keyword evidence="2" id="KW-0472">Membrane</keyword>
<keyword evidence="5" id="KW-1185">Reference proteome</keyword>
<organism evidence="5">
    <name type="scientific">Arabidopsis lyrata subsp. lyrata</name>
    <name type="common">Lyre-leaved rock-cress</name>
    <dbReference type="NCBI Taxonomy" id="81972"/>
    <lineage>
        <taxon>Eukaryota</taxon>
        <taxon>Viridiplantae</taxon>
        <taxon>Streptophyta</taxon>
        <taxon>Embryophyta</taxon>
        <taxon>Tracheophyta</taxon>
        <taxon>Spermatophyta</taxon>
        <taxon>Magnoliopsida</taxon>
        <taxon>eudicotyledons</taxon>
        <taxon>Gunneridae</taxon>
        <taxon>Pentapetalae</taxon>
        <taxon>rosids</taxon>
        <taxon>malvids</taxon>
        <taxon>Brassicales</taxon>
        <taxon>Brassicaceae</taxon>
        <taxon>Camelineae</taxon>
        <taxon>Arabidopsis</taxon>
    </lineage>
</organism>
<feature type="transmembrane region" description="Helical" evidence="2">
    <location>
        <begin position="94"/>
        <end position="123"/>
    </location>
</feature>
<name>D7KDM3_ARALL</name>
<keyword evidence="2" id="KW-0812">Transmembrane</keyword>
<dbReference type="Gramene" id="scaffold_101790.1">
    <property type="protein sequence ID" value="scaffold_101790.1"/>
    <property type="gene ID" value="scaffold_101790.1"/>
</dbReference>
<evidence type="ECO:0008006" key="6">
    <source>
        <dbReference type="Google" id="ProtNLM"/>
    </source>
</evidence>
<dbReference type="Proteomes" id="UP000008694">
    <property type="component" value="Unassembled WGS sequence"/>
</dbReference>
<feature type="compositionally biased region" description="Gly residues" evidence="1">
    <location>
        <begin position="63"/>
        <end position="77"/>
    </location>
</feature>
<evidence type="ECO:0000256" key="3">
    <source>
        <dbReference type="SAM" id="SignalP"/>
    </source>
</evidence>